<dbReference type="Gene3D" id="3.40.50.300">
    <property type="entry name" value="P-loop containing nucleotide triphosphate hydrolases"/>
    <property type="match status" value="1"/>
</dbReference>
<evidence type="ECO:0000259" key="1">
    <source>
        <dbReference type="Pfam" id="PF00005"/>
    </source>
</evidence>
<protein>
    <recommendedName>
        <fullName evidence="1">ABC transporter domain-containing protein</fullName>
    </recommendedName>
</protein>
<dbReference type="GO" id="GO:0005524">
    <property type="term" value="F:ATP binding"/>
    <property type="evidence" value="ECO:0007669"/>
    <property type="project" value="InterPro"/>
</dbReference>
<accession>X1BZ80</accession>
<reference evidence="2" key="1">
    <citation type="journal article" date="2014" name="Front. Microbiol.">
        <title>High frequency of phylogenetically diverse reductive dehalogenase-homologous genes in deep subseafloor sedimentary metagenomes.</title>
        <authorList>
            <person name="Kawai M."/>
            <person name="Futagami T."/>
            <person name="Toyoda A."/>
            <person name="Takaki Y."/>
            <person name="Nishi S."/>
            <person name="Hori S."/>
            <person name="Arai W."/>
            <person name="Tsubouchi T."/>
            <person name="Morono Y."/>
            <person name="Uchiyama I."/>
            <person name="Ito T."/>
            <person name="Fujiyama A."/>
            <person name="Inagaki F."/>
            <person name="Takami H."/>
        </authorList>
    </citation>
    <scope>NUCLEOTIDE SEQUENCE</scope>
    <source>
        <strain evidence="2">Expedition CK06-06</strain>
    </source>
</reference>
<dbReference type="PANTHER" id="PTHR46743">
    <property type="entry name" value="TEICHOIC ACIDS EXPORT ATP-BINDING PROTEIN TAGH"/>
    <property type="match status" value="1"/>
</dbReference>
<dbReference type="SUPFAM" id="SSF52540">
    <property type="entry name" value="P-loop containing nucleoside triphosphate hydrolases"/>
    <property type="match status" value="1"/>
</dbReference>
<feature type="domain" description="ABC transporter" evidence="1">
    <location>
        <begin position="18"/>
        <end position="64"/>
    </location>
</feature>
<gene>
    <name evidence="2" type="ORF">S01H4_47567</name>
</gene>
<evidence type="ECO:0000313" key="2">
    <source>
        <dbReference type="EMBL" id="GAH00317.1"/>
    </source>
</evidence>
<sequence length="71" mass="7643">MLIPGSKAVNQDQTIWALRDVNFELSKGESLGVIGQNGAGKSTLLKLLANVTRPTYGQIDINGRFSALIEL</sequence>
<dbReference type="InterPro" id="IPR050683">
    <property type="entry name" value="Bact_Polysacc_Export_ATP-bd"/>
</dbReference>
<dbReference type="InterPro" id="IPR003439">
    <property type="entry name" value="ABC_transporter-like_ATP-bd"/>
</dbReference>
<dbReference type="Pfam" id="PF00005">
    <property type="entry name" value="ABC_tran"/>
    <property type="match status" value="1"/>
</dbReference>
<name>X1BZ80_9ZZZZ</name>
<proteinExistence type="predicted"/>
<dbReference type="InterPro" id="IPR027417">
    <property type="entry name" value="P-loop_NTPase"/>
</dbReference>
<dbReference type="PANTHER" id="PTHR46743:SF2">
    <property type="entry name" value="TEICHOIC ACIDS EXPORT ATP-BINDING PROTEIN TAGH"/>
    <property type="match status" value="1"/>
</dbReference>
<comment type="caution">
    <text evidence="2">The sequence shown here is derived from an EMBL/GenBank/DDBJ whole genome shotgun (WGS) entry which is preliminary data.</text>
</comment>
<organism evidence="2">
    <name type="scientific">marine sediment metagenome</name>
    <dbReference type="NCBI Taxonomy" id="412755"/>
    <lineage>
        <taxon>unclassified sequences</taxon>
        <taxon>metagenomes</taxon>
        <taxon>ecological metagenomes</taxon>
    </lineage>
</organism>
<dbReference type="AlphaFoldDB" id="X1BZ80"/>
<feature type="non-terminal residue" evidence="2">
    <location>
        <position position="71"/>
    </location>
</feature>
<dbReference type="EMBL" id="BART01026724">
    <property type="protein sequence ID" value="GAH00317.1"/>
    <property type="molecule type" value="Genomic_DNA"/>
</dbReference>
<dbReference type="GO" id="GO:0016887">
    <property type="term" value="F:ATP hydrolysis activity"/>
    <property type="evidence" value="ECO:0007669"/>
    <property type="project" value="InterPro"/>
</dbReference>